<evidence type="ECO:0000256" key="1">
    <source>
        <dbReference type="SAM" id="MobiDB-lite"/>
    </source>
</evidence>
<protein>
    <submittedName>
        <fullName evidence="2">Predicted protein</fullName>
    </submittedName>
</protein>
<evidence type="ECO:0000313" key="2">
    <source>
        <dbReference type="EMBL" id="BAJ87009.1"/>
    </source>
</evidence>
<feature type="compositionally biased region" description="Basic and acidic residues" evidence="1">
    <location>
        <begin position="19"/>
        <end position="50"/>
    </location>
</feature>
<dbReference type="EMBL" id="AK355791">
    <property type="protein sequence ID" value="BAJ87009.1"/>
    <property type="molecule type" value="mRNA"/>
</dbReference>
<sequence>MAGMRRCARGPHLAKAARLEAGAETKEKKMERCGGEAGEREESGVVHDADETSADLPGACGGAVREDLSDLAGPGGNWPPCGGSGRKEVGAGWDNVSAADIMALPVWQFELYSPIPRSLVAPLQVMPDGSIGLCRS</sequence>
<name>F2CVY8_HORVV</name>
<reference evidence="2" key="1">
    <citation type="journal article" date="2011" name="Plant Physiol.">
        <title>Comprehensive sequence analysis of 24,783 barley full-length cDNAs derived from 12 clone libraries.</title>
        <authorList>
            <person name="Matsumoto T."/>
            <person name="Tanaka T."/>
            <person name="Sakai H."/>
            <person name="Amano N."/>
            <person name="Kanamori H."/>
            <person name="Kurita K."/>
            <person name="Kikuta A."/>
            <person name="Kamiya K."/>
            <person name="Yamamoto M."/>
            <person name="Ikawa H."/>
            <person name="Fujii N."/>
            <person name="Hori K."/>
            <person name="Itoh T."/>
            <person name="Sato K."/>
        </authorList>
    </citation>
    <scope>NUCLEOTIDE SEQUENCE</scope>
    <source>
        <tissue evidence="2">Leaf</tissue>
    </source>
</reference>
<dbReference type="AlphaFoldDB" id="F2CVY8"/>
<accession>F2CVY8</accession>
<proteinExistence type="evidence at transcript level"/>
<organism evidence="2">
    <name type="scientific">Hordeum vulgare subsp. vulgare</name>
    <name type="common">Domesticated barley</name>
    <dbReference type="NCBI Taxonomy" id="112509"/>
    <lineage>
        <taxon>Eukaryota</taxon>
        <taxon>Viridiplantae</taxon>
        <taxon>Streptophyta</taxon>
        <taxon>Embryophyta</taxon>
        <taxon>Tracheophyta</taxon>
        <taxon>Spermatophyta</taxon>
        <taxon>Magnoliopsida</taxon>
        <taxon>Liliopsida</taxon>
        <taxon>Poales</taxon>
        <taxon>Poaceae</taxon>
        <taxon>BOP clade</taxon>
        <taxon>Pooideae</taxon>
        <taxon>Triticodae</taxon>
        <taxon>Triticeae</taxon>
        <taxon>Hordeinae</taxon>
        <taxon>Hordeum</taxon>
    </lineage>
</organism>
<feature type="region of interest" description="Disordered" evidence="1">
    <location>
        <begin position="19"/>
        <end position="57"/>
    </location>
</feature>